<comment type="caution">
    <text evidence="1">The sequence shown here is derived from an EMBL/GenBank/DDBJ whole genome shotgun (WGS) entry which is preliminary data.</text>
</comment>
<evidence type="ECO:0000313" key="2">
    <source>
        <dbReference type="Proteomes" id="UP000319353"/>
    </source>
</evidence>
<reference evidence="1 2" key="1">
    <citation type="journal article" date="2019" name="Nat. Microbiol.">
        <title>Mediterranean grassland soil C-N compound turnover is dependent on rainfall and depth, and is mediated by genomically divergent microorganisms.</title>
        <authorList>
            <person name="Diamond S."/>
            <person name="Andeer P.F."/>
            <person name="Li Z."/>
            <person name="Crits-Christoph A."/>
            <person name="Burstein D."/>
            <person name="Anantharaman K."/>
            <person name="Lane K.R."/>
            <person name="Thomas B.C."/>
            <person name="Pan C."/>
            <person name="Northen T.R."/>
            <person name="Banfield J.F."/>
        </authorList>
    </citation>
    <scope>NUCLEOTIDE SEQUENCE [LARGE SCALE GENOMIC DNA]</scope>
    <source>
        <strain evidence="1">NP_4</strain>
    </source>
</reference>
<protein>
    <submittedName>
        <fullName evidence="1">Uncharacterized protein</fullName>
    </submittedName>
</protein>
<dbReference type="PROSITE" id="PS51257">
    <property type="entry name" value="PROKAR_LIPOPROTEIN"/>
    <property type="match status" value="1"/>
</dbReference>
<name>A0A537L4C5_9BACT</name>
<evidence type="ECO:0000313" key="1">
    <source>
        <dbReference type="EMBL" id="TMJ02855.1"/>
    </source>
</evidence>
<sequence>MKCLAFVVAVTTVFSVGCTKDQPLQPPTTGGPAFLISDGTHNGGNPDFFFLPALVPDPSGSPNFLVGTFNSKLSPVVEVCTLGKDPQLDPNTTCVGSPVFGPVTMALDLTNEQYTRNWDTKSPPLDAAMFYRITVRGAPGGKALGFLDVDPVDQGIKTLRTGDVVQFQDGRTLPIKVRIQEGAFGATNPDHVEQVVPNTITTPTGTLDVTTTTGFAGARFPDGWLPSGFDQVVVIIERIAVNDGSPGTSCLQSGLVELEGCYRFRTDPDLNLLELRFAKPVISGVCFQMPIHSNAPYQLHRREENAAGTPVGATVALVDVEAPFLTCDKFAPTPPPSPLGALRSGHLLEFASAGWQALVRGISHLVTPQALHAVDLGAGGSTDGFSRFGYARAGTMTKTAGDNQIASSGTRVPVDPTVCLLTLHPTPASLVGEPVTFTVTAGGGTVDSAVVHTHEDGCAHDGWVLGSNTAPGGQSLSASATVSNSPLTFTATATPVLTVFTPGPTTTTAGQALPVRVAVQGATGGAIKNFLGSVTVSIGNNPSGGALSGTTTVSLVSGTATFSDLSIAQAGNGYTLVATATSANGVTPTPATSASFDINAPPVPIGVNNFVIDLRAGMIANASIVNGGGFYKGTQVLFASGFAYGTSGSDILVGYNTSTGASSFDLSTPPAVVGADPLHTAAQLAPRFAGSGIPGVSVTQESFAFSSAPDADYVLLKYTLTNTGGTGVTNVFAGYVADFDLQFPNNQGTPLENIAAFDGTLNVTEAYQSTGDP</sequence>
<proteinExistence type="predicted"/>
<dbReference type="EMBL" id="VBAL01000069">
    <property type="protein sequence ID" value="TMJ02855.1"/>
    <property type="molecule type" value="Genomic_DNA"/>
</dbReference>
<dbReference type="Proteomes" id="UP000319353">
    <property type="component" value="Unassembled WGS sequence"/>
</dbReference>
<gene>
    <name evidence="1" type="ORF">E6H01_06195</name>
</gene>
<accession>A0A537L4C5</accession>
<dbReference type="AlphaFoldDB" id="A0A537L4C5"/>
<organism evidence="1 2">
    <name type="scientific">Candidatus Segetimicrobium genomatis</name>
    <dbReference type="NCBI Taxonomy" id="2569760"/>
    <lineage>
        <taxon>Bacteria</taxon>
        <taxon>Bacillati</taxon>
        <taxon>Candidatus Sysuimicrobiota</taxon>
        <taxon>Candidatus Sysuimicrobiia</taxon>
        <taxon>Candidatus Sysuimicrobiales</taxon>
        <taxon>Candidatus Segetimicrobiaceae</taxon>
        <taxon>Candidatus Segetimicrobium</taxon>
    </lineage>
</organism>
<feature type="non-terminal residue" evidence="1">
    <location>
        <position position="773"/>
    </location>
</feature>